<protein>
    <recommendedName>
        <fullName evidence="3">Halobacterial output domain-containing protein</fullName>
    </recommendedName>
</protein>
<evidence type="ECO:0008006" key="3">
    <source>
        <dbReference type="Google" id="ProtNLM"/>
    </source>
</evidence>
<name>A0A7T3FXE5_9EURY</name>
<accession>A0A7T3FXE5</accession>
<evidence type="ECO:0000313" key="2">
    <source>
        <dbReference type="Proteomes" id="UP000595001"/>
    </source>
</evidence>
<reference evidence="1 2" key="1">
    <citation type="submission" date="2020-12" db="EMBL/GenBank/DDBJ databases">
        <title>Halosimplex halophilum sp. nov. and Halosimplex salinum sp. nov., two new members of the genus Halosimplex.</title>
        <authorList>
            <person name="Cui H.L."/>
        </authorList>
    </citation>
    <scope>NUCLEOTIDE SEQUENCE [LARGE SCALE GENOMIC DNA]</scope>
    <source>
        <strain evidence="1 2">YGH94</strain>
    </source>
</reference>
<dbReference type="AlphaFoldDB" id="A0A7T3FXE5"/>
<dbReference type="GeneID" id="60590303"/>
<dbReference type="EMBL" id="CP065856">
    <property type="protein sequence ID" value="QPV62480.1"/>
    <property type="molecule type" value="Genomic_DNA"/>
</dbReference>
<proteinExistence type="predicted"/>
<evidence type="ECO:0000313" key="1">
    <source>
        <dbReference type="EMBL" id="QPV62480.1"/>
    </source>
</evidence>
<dbReference type="KEGG" id="hlt:I7X12_17380"/>
<dbReference type="RefSeq" id="WP_198061283.1">
    <property type="nucleotide sequence ID" value="NZ_CP065856.1"/>
</dbReference>
<keyword evidence="2" id="KW-1185">Reference proteome</keyword>
<dbReference type="OrthoDB" id="239865at2157"/>
<sequence>MAAMGREEWELTFVVLGHSVTVDGTGAIRVDGDLIRRSEGVGPDEPL</sequence>
<dbReference type="Proteomes" id="UP000595001">
    <property type="component" value="Chromosome"/>
</dbReference>
<organism evidence="1 2">
    <name type="scientific">Halosimplex litoreum</name>
    <dbReference type="NCBI Taxonomy" id="1198301"/>
    <lineage>
        <taxon>Archaea</taxon>
        <taxon>Methanobacteriati</taxon>
        <taxon>Methanobacteriota</taxon>
        <taxon>Stenosarchaea group</taxon>
        <taxon>Halobacteria</taxon>
        <taxon>Halobacteriales</taxon>
        <taxon>Haloarculaceae</taxon>
        <taxon>Halosimplex</taxon>
    </lineage>
</organism>
<gene>
    <name evidence="1" type="ORF">I7X12_17380</name>
</gene>